<dbReference type="OrthoDB" id="7020341at2"/>
<reference evidence="1 2" key="1">
    <citation type="submission" date="2016-10" db="EMBL/GenBank/DDBJ databases">
        <authorList>
            <person name="de Groot N.N."/>
        </authorList>
    </citation>
    <scope>NUCLEOTIDE SEQUENCE [LARGE SCALE GENOMIC DNA]</scope>
    <source>
        <strain evidence="1 2">CECT 7543</strain>
    </source>
</reference>
<evidence type="ECO:0000313" key="2">
    <source>
        <dbReference type="Proteomes" id="UP000198827"/>
    </source>
</evidence>
<protein>
    <submittedName>
        <fullName evidence="1">Uncharacterized protein</fullName>
    </submittedName>
</protein>
<proteinExistence type="predicted"/>
<evidence type="ECO:0000313" key="1">
    <source>
        <dbReference type="EMBL" id="SDO19996.1"/>
    </source>
</evidence>
<dbReference type="Proteomes" id="UP000198827">
    <property type="component" value="Chromosome I"/>
</dbReference>
<dbReference type="RefSeq" id="WP_090180727.1">
    <property type="nucleotide sequence ID" value="NZ_LT629705.1"/>
</dbReference>
<accession>A0A1H0HLA7</accession>
<organism evidence="1 2">
    <name type="scientific">Pseudomonas arsenicoxydans</name>
    <dbReference type="NCBI Taxonomy" id="702115"/>
    <lineage>
        <taxon>Bacteria</taxon>
        <taxon>Pseudomonadati</taxon>
        <taxon>Pseudomonadota</taxon>
        <taxon>Gammaproteobacteria</taxon>
        <taxon>Pseudomonadales</taxon>
        <taxon>Pseudomonadaceae</taxon>
        <taxon>Pseudomonas</taxon>
    </lineage>
</organism>
<name>A0A1H0HLA7_9PSED</name>
<dbReference type="EMBL" id="LT629705">
    <property type="protein sequence ID" value="SDO19996.1"/>
    <property type="molecule type" value="Genomic_DNA"/>
</dbReference>
<sequence length="158" mass="17847">MDNTEIYRRLQNLARNVQAIRMPLDRLIELAWRGAETKPDKPAIAGLLRTEAAQRELSLNWESILYRHITGQFILICTALPDNAKDAQALTMRRLNNSREACSFCNLVEGSYATTELVVAKTPVGIPIPTERVHPRCQLTWQRLKLIAQTAPVKASLL</sequence>
<gene>
    <name evidence="1" type="ORF">SAMN04489798_2303</name>
</gene>
<dbReference type="AlphaFoldDB" id="A0A1H0HLA7"/>